<dbReference type="Proteomes" id="UP000256486">
    <property type="component" value="Unassembled WGS sequence"/>
</dbReference>
<gene>
    <name evidence="2" type="ORF">B7R54_04730</name>
</gene>
<dbReference type="InterPro" id="IPR000639">
    <property type="entry name" value="Epox_hydrolase-like"/>
</dbReference>
<accession>A0A3E0VGV8</accession>
<dbReference type="OrthoDB" id="3396704at2"/>
<dbReference type="PANTHER" id="PTHR43798:SF33">
    <property type="entry name" value="HYDROLASE, PUTATIVE (AFU_ORTHOLOGUE AFUA_2G14860)-RELATED"/>
    <property type="match status" value="1"/>
</dbReference>
<sequence>MPSITTSDGVRLDYRESGDPAGRPVVLLAGFLAPATSWRYQVDALGAAGFRMLALDLRGHGTSEHRDSGNSMARRAADLREFLVALALRDVVLVGGSMGGNTIWAYLDAEGPELVSQIVIIDQTPKMLNTTGHPGEAGWPCGFYGYTEANRHTLFGSGVPETGHGTPPQKRGRRIVRMLGATGSGGSPVSVLTSALRSVLAKHELTTGELELLHNHAVADWRDVIAASRLPVLFIAGRESEFWPAGHAAASALLGGNPAACSIVIENAGHATNLEQPDEVNLAVLEFLGPRVREAAVGGRG</sequence>
<evidence type="ECO:0000313" key="2">
    <source>
        <dbReference type="EMBL" id="RFA08610.1"/>
    </source>
</evidence>
<dbReference type="PRINTS" id="PR00412">
    <property type="entry name" value="EPOXHYDRLASE"/>
</dbReference>
<evidence type="ECO:0000313" key="3">
    <source>
        <dbReference type="Proteomes" id="UP000256486"/>
    </source>
</evidence>
<feature type="domain" description="AB hydrolase-1" evidence="1">
    <location>
        <begin position="24"/>
        <end position="276"/>
    </location>
</feature>
<evidence type="ECO:0000259" key="1">
    <source>
        <dbReference type="Pfam" id="PF00561"/>
    </source>
</evidence>
<reference evidence="2 3" key="1">
    <citation type="submission" date="2017-04" db="EMBL/GenBank/DDBJ databases">
        <title>Comparative genome analysis of Subtercola boreus.</title>
        <authorList>
            <person name="Cho Y.-J."/>
            <person name="Cho A."/>
            <person name="Kim O.-S."/>
            <person name="Lee J.-I."/>
        </authorList>
    </citation>
    <scope>NUCLEOTIDE SEQUENCE [LARGE SCALE GENOMIC DNA]</scope>
    <source>
        <strain evidence="2 3">K300</strain>
    </source>
</reference>
<keyword evidence="3" id="KW-1185">Reference proteome</keyword>
<dbReference type="SUPFAM" id="SSF53474">
    <property type="entry name" value="alpha/beta-Hydrolases"/>
    <property type="match status" value="1"/>
</dbReference>
<dbReference type="Pfam" id="PF00561">
    <property type="entry name" value="Abhydrolase_1"/>
    <property type="match status" value="1"/>
</dbReference>
<dbReference type="InterPro" id="IPR029058">
    <property type="entry name" value="AB_hydrolase_fold"/>
</dbReference>
<dbReference type="EMBL" id="NBWZ01000001">
    <property type="protein sequence ID" value="RFA08610.1"/>
    <property type="molecule type" value="Genomic_DNA"/>
</dbReference>
<dbReference type="GO" id="GO:0003824">
    <property type="term" value="F:catalytic activity"/>
    <property type="evidence" value="ECO:0007669"/>
    <property type="project" value="InterPro"/>
</dbReference>
<dbReference type="InterPro" id="IPR050266">
    <property type="entry name" value="AB_hydrolase_sf"/>
</dbReference>
<dbReference type="GO" id="GO:0016020">
    <property type="term" value="C:membrane"/>
    <property type="evidence" value="ECO:0007669"/>
    <property type="project" value="TreeGrafter"/>
</dbReference>
<name>A0A3E0VGV8_9MICO</name>
<dbReference type="RefSeq" id="WP_116414013.1">
    <property type="nucleotide sequence ID" value="NZ_NBWZ01000001.1"/>
</dbReference>
<dbReference type="AlphaFoldDB" id="A0A3E0VGV8"/>
<comment type="caution">
    <text evidence="2">The sequence shown here is derived from an EMBL/GenBank/DDBJ whole genome shotgun (WGS) entry which is preliminary data.</text>
</comment>
<dbReference type="PANTHER" id="PTHR43798">
    <property type="entry name" value="MONOACYLGLYCEROL LIPASE"/>
    <property type="match status" value="1"/>
</dbReference>
<dbReference type="Gene3D" id="3.40.50.1820">
    <property type="entry name" value="alpha/beta hydrolase"/>
    <property type="match status" value="1"/>
</dbReference>
<protein>
    <recommendedName>
        <fullName evidence="1">AB hydrolase-1 domain-containing protein</fullName>
    </recommendedName>
</protein>
<proteinExistence type="predicted"/>
<dbReference type="InterPro" id="IPR000073">
    <property type="entry name" value="AB_hydrolase_1"/>
</dbReference>
<organism evidence="2 3">
    <name type="scientific">Subtercola boreus</name>
    <dbReference type="NCBI Taxonomy" id="120213"/>
    <lineage>
        <taxon>Bacteria</taxon>
        <taxon>Bacillati</taxon>
        <taxon>Actinomycetota</taxon>
        <taxon>Actinomycetes</taxon>
        <taxon>Micrococcales</taxon>
        <taxon>Microbacteriaceae</taxon>
        <taxon>Subtercola</taxon>
    </lineage>
</organism>